<dbReference type="Gene3D" id="2.40.30.110">
    <property type="entry name" value="Aminomethyltransferase beta-barrel domains"/>
    <property type="match status" value="1"/>
</dbReference>
<keyword evidence="3" id="KW-1185">Reference proteome</keyword>
<name>A0ABT0PWD0_9RHOB</name>
<dbReference type="RefSeq" id="WP_249705803.1">
    <property type="nucleotide sequence ID" value="NZ_JAMFMB010000001.1"/>
</dbReference>
<feature type="domain" description="Aminomethyltransferase C-terminal" evidence="1">
    <location>
        <begin position="2"/>
        <end position="76"/>
    </location>
</feature>
<accession>A0ABT0PWD0</accession>
<reference evidence="2" key="1">
    <citation type="submission" date="2022-05" db="EMBL/GenBank/DDBJ databases">
        <authorList>
            <person name="Park J.-S."/>
        </authorList>
    </citation>
    <scope>NUCLEOTIDE SEQUENCE</scope>
    <source>
        <strain evidence="2">2012CJ41-6</strain>
    </source>
</reference>
<evidence type="ECO:0000259" key="1">
    <source>
        <dbReference type="Pfam" id="PF08669"/>
    </source>
</evidence>
<dbReference type="Pfam" id="PF08669">
    <property type="entry name" value="GCV_T_C"/>
    <property type="match status" value="1"/>
</dbReference>
<evidence type="ECO:0000313" key="3">
    <source>
        <dbReference type="Proteomes" id="UP001203880"/>
    </source>
</evidence>
<dbReference type="SUPFAM" id="SSF101790">
    <property type="entry name" value="Aminomethyltransferase beta-barrel domain"/>
    <property type="match status" value="1"/>
</dbReference>
<proteinExistence type="predicted"/>
<sequence>MVLLQIDTGDVDPFYAHTLWQDGRPVGIVTSGAYGHRTGKVLALAYLREVTARDNLTVSILGTHRAAVILPEPPFDPRNTRLKPGGHT</sequence>
<dbReference type="Proteomes" id="UP001203880">
    <property type="component" value="Unassembled WGS sequence"/>
</dbReference>
<dbReference type="InterPro" id="IPR029043">
    <property type="entry name" value="GcvT/YgfZ_C"/>
</dbReference>
<dbReference type="InterPro" id="IPR013977">
    <property type="entry name" value="GcvT_C"/>
</dbReference>
<protein>
    <recommendedName>
        <fullName evidence="1">Aminomethyltransferase C-terminal domain-containing protein</fullName>
    </recommendedName>
</protein>
<organism evidence="2 3">
    <name type="scientific">Ruegeria spongiae</name>
    <dbReference type="NCBI Taxonomy" id="2942209"/>
    <lineage>
        <taxon>Bacteria</taxon>
        <taxon>Pseudomonadati</taxon>
        <taxon>Pseudomonadota</taxon>
        <taxon>Alphaproteobacteria</taxon>
        <taxon>Rhodobacterales</taxon>
        <taxon>Roseobacteraceae</taxon>
        <taxon>Ruegeria</taxon>
    </lineage>
</organism>
<gene>
    <name evidence="2" type="ORF">M3P21_00045</name>
</gene>
<dbReference type="EMBL" id="JAMFMB010000001">
    <property type="protein sequence ID" value="MCL6281909.1"/>
    <property type="molecule type" value="Genomic_DNA"/>
</dbReference>
<evidence type="ECO:0000313" key="2">
    <source>
        <dbReference type="EMBL" id="MCL6281909.1"/>
    </source>
</evidence>
<comment type="caution">
    <text evidence="2">The sequence shown here is derived from an EMBL/GenBank/DDBJ whole genome shotgun (WGS) entry which is preliminary data.</text>
</comment>